<comment type="caution">
    <text evidence="2">The sequence shown here is derived from an EMBL/GenBank/DDBJ whole genome shotgun (WGS) entry which is preliminary data.</text>
</comment>
<evidence type="ECO:0000313" key="2">
    <source>
        <dbReference type="EMBL" id="PIL24744.1"/>
    </source>
</evidence>
<sequence length="536" mass="58382">MFKLPQPAEDALFGSPDRPVVHVAEDSNALEPLLLLCYPVHKPLLQHLDKIQPALEAGIKFDMKWPTEELTARFLTCTAQDPFRVWAFGCRHGLEYVARRGAEALRESLPEGEREKIAFLPNMTRNLDELDGITAGQYFRLLQFIRASTGPRGGDDSVAISGANSSSATRTVGPVGSLEAHEVSDGMALLTPPKAAATPVAAEASVVANRRAFKKLPFADVKGLGYPGFCEEDVPSPDIICRCEDGTEFKTHQTILSLYSPVLRVEIATINAARASARPSQPLVQEVLSTASALPVLEMGGSSDAVSTLLGICHRAQTTLVDRQGRCSLDCIRLLSVATRYKIQPAIDLASAKWGTLVPTNPHYCYFLARKMGMRGAAAVAATSALRRSWRPDEWPSFVRSGMEDTPARAYHQLSVYVDACSRGAVQAVEAAAKAWQLIAAERSTVVERADAEAVSRMYQTVTDKLDCRREALDSRGLKVGPNADHASILQWSLYGSVVAGPPSLKNRFKEDLESVSARLRLEIDNATSKVKLDLR</sequence>
<dbReference type="EMBL" id="AYKW01000056">
    <property type="protein sequence ID" value="PIL24744.1"/>
    <property type="molecule type" value="Genomic_DNA"/>
</dbReference>
<accession>A0A2G8RTD5</accession>
<protein>
    <recommendedName>
        <fullName evidence="4">BTB domain-containing protein</fullName>
    </recommendedName>
</protein>
<dbReference type="OrthoDB" id="3164835at2759"/>
<evidence type="ECO:0008006" key="4">
    <source>
        <dbReference type="Google" id="ProtNLM"/>
    </source>
</evidence>
<gene>
    <name evidence="2" type="ORF">GSI_12630</name>
</gene>
<feature type="region of interest" description="Disordered" evidence="1">
    <location>
        <begin position="150"/>
        <end position="175"/>
    </location>
</feature>
<evidence type="ECO:0000313" key="3">
    <source>
        <dbReference type="Proteomes" id="UP000230002"/>
    </source>
</evidence>
<dbReference type="Proteomes" id="UP000230002">
    <property type="component" value="Unassembled WGS sequence"/>
</dbReference>
<name>A0A2G8RTD5_9APHY</name>
<dbReference type="AlphaFoldDB" id="A0A2G8RTD5"/>
<reference evidence="2 3" key="1">
    <citation type="journal article" date="2015" name="Sci. Rep.">
        <title>Chromosome-level genome map provides insights into diverse defense mechanisms in the medicinal fungus Ganoderma sinense.</title>
        <authorList>
            <person name="Zhu Y."/>
            <person name="Xu J."/>
            <person name="Sun C."/>
            <person name="Zhou S."/>
            <person name="Xu H."/>
            <person name="Nelson D.R."/>
            <person name="Qian J."/>
            <person name="Song J."/>
            <person name="Luo H."/>
            <person name="Xiang L."/>
            <person name="Li Y."/>
            <person name="Xu Z."/>
            <person name="Ji A."/>
            <person name="Wang L."/>
            <person name="Lu S."/>
            <person name="Hayward A."/>
            <person name="Sun W."/>
            <person name="Li X."/>
            <person name="Schwartz D.C."/>
            <person name="Wang Y."/>
            <person name="Chen S."/>
        </authorList>
    </citation>
    <scope>NUCLEOTIDE SEQUENCE [LARGE SCALE GENOMIC DNA]</scope>
    <source>
        <strain evidence="2 3">ZZ0214-1</strain>
    </source>
</reference>
<evidence type="ECO:0000256" key="1">
    <source>
        <dbReference type="SAM" id="MobiDB-lite"/>
    </source>
</evidence>
<proteinExistence type="predicted"/>
<dbReference type="STRING" id="1077348.A0A2G8RTD5"/>
<keyword evidence="3" id="KW-1185">Reference proteome</keyword>
<organism evidence="2 3">
    <name type="scientific">Ganoderma sinense ZZ0214-1</name>
    <dbReference type="NCBI Taxonomy" id="1077348"/>
    <lineage>
        <taxon>Eukaryota</taxon>
        <taxon>Fungi</taxon>
        <taxon>Dikarya</taxon>
        <taxon>Basidiomycota</taxon>
        <taxon>Agaricomycotina</taxon>
        <taxon>Agaricomycetes</taxon>
        <taxon>Polyporales</taxon>
        <taxon>Polyporaceae</taxon>
        <taxon>Ganoderma</taxon>
    </lineage>
</organism>